<dbReference type="GO" id="GO:0016853">
    <property type="term" value="F:isomerase activity"/>
    <property type="evidence" value="ECO:0007669"/>
    <property type="project" value="UniProtKB-KW"/>
</dbReference>
<dbReference type="STRING" id="570521.SAMN04488508_101934"/>
<dbReference type="Proteomes" id="UP000184432">
    <property type="component" value="Unassembled WGS sequence"/>
</dbReference>
<dbReference type="OrthoDB" id="1098640at2"/>
<evidence type="ECO:0000259" key="2">
    <source>
        <dbReference type="PROSITE" id="PS51352"/>
    </source>
</evidence>
<proteinExistence type="predicted"/>
<dbReference type="SUPFAM" id="SSF52833">
    <property type="entry name" value="Thioredoxin-like"/>
    <property type="match status" value="1"/>
</dbReference>
<protein>
    <submittedName>
        <fullName evidence="3">Thiol-disulfide isomerase or thioredoxin</fullName>
    </submittedName>
</protein>
<dbReference type="PANTHER" id="PTHR42852:SF13">
    <property type="entry name" value="PROTEIN DIPZ"/>
    <property type="match status" value="1"/>
</dbReference>
<evidence type="ECO:0000313" key="3">
    <source>
        <dbReference type="EMBL" id="SHI50462.1"/>
    </source>
</evidence>
<dbReference type="PROSITE" id="PS51352">
    <property type="entry name" value="THIOREDOXIN_2"/>
    <property type="match status" value="1"/>
</dbReference>
<dbReference type="EMBL" id="FQYP01000001">
    <property type="protein sequence ID" value="SHI50462.1"/>
    <property type="molecule type" value="Genomic_DNA"/>
</dbReference>
<accession>A0A1M6BP48</accession>
<dbReference type="RefSeq" id="WP_073314345.1">
    <property type="nucleotide sequence ID" value="NZ_FQYP01000001.1"/>
</dbReference>
<dbReference type="InterPro" id="IPR013766">
    <property type="entry name" value="Thioredoxin_domain"/>
</dbReference>
<feature type="domain" description="Thioredoxin" evidence="2">
    <location>
        <begin position="28"/>
        <end position="170"/>
    </location>
</feature>
<dbReference type="PANTHER" id="PTHR42852">
    <property type="entry name" value="THIOL:DISULFIDE INTERCHANGE PROTEIN DSBE"/>
    <property type="match status" value="1"/>
</dbReference>
<dbReference type="GO" id="GO:0016209">
    <property type="term" value="F:antioxidant activity"/>
    <property type="evidence" value="ECO:0007669"/>
    <property type="project" value="InterPro"/>
</dbReference>
<evidence type="ECO:0000256" key="1">
    <source>
        <dbReference type="ARBA" id="ARBA00023284"/>
    </source>
</evidence>
<gene>
    <name evidence="3" type="ORF">SAMN04488508_101934</name>
</gene>
<dbReference type="PROSITE" id="PS00194">
    <property type="entry name" value="THIOREDOXIN_1"/>
    <property type="match status" value="1"/>
</dbReference>
<reference evidence="4" key="1">
    <citation type="submission" date="2016-11" db="EMBL/GenBank/DDBJ databases">
        <authorList>
            <person name="Varghese N."/>
            <person name="Submissions S."/>
        </authorList>
    </citation>
    <scope>NUCLEOTIDE SEQUENCE [LARGE SCALE GENOMIC DNA]</scope>
    <source>
        <strain evidence="4">DSM 22623</strain>
    </source>
</reference>
<organism evidence="3 4">
    <name type="scientific">Aquimarina spongiae</name>
    <dbReference type="NCBI Taxonomy" id="570521"/>
    <lineage>
        <taxon>Bacteria</taxon>
        <taxon>Pseudomonadati</taxon>
        <taxon>Bacteroidota</taxon>
        <taxon>Flavobacteriia</taxon>
        <taxon>Flavobacteriales</taxon>
        <taxon>Flavobacteriaceae</taxon>
        <taxon>Aquimarina</taxon>
    </lineage>
</organism>
<dbReference type="Pfam" id="PF00578">
    <property type="entry name" value="AhpC-TSA"/>
    <property type="match status" value="1"/>
</dbReference>
<dbReference type="InterPro" id="IPR000866">
    <property type="entry name" value="AhpC/TSA"/>
</dbReference>
<dbReference type="InterPro" id="IPR036249">
    <property type="entry name" value="Thioredoxin-like_sf"/>
</dbReference>
<keyword evidence="4" id="KW-1185">Reference proteome</keyword>
<sequence length="170" mass="19390">MKKIANYFIVVLVLVFGLFYGYTKFTAAQEGEQAPDFETTLVDGSSFQLSKLQGKYVLLDFWGSWCPPCRRENPKLVQLHNSYPDQLTVVTIGLEKDTTSWKKAAEKDGFVWKNQIVHQNKFVMLSPIARKYGVSEIPSKFLISPEGKLLGKLSFEEIHQILANTNYPNH</sequence>
<dbReference type="InterPro" id="IPR050553">
    <property type="entry name" value="Thioredoxin_ResA/DsbE_sf"/>
</dbReference>
<dbReference type="InterPro" id="IPR017937">
    <property type="entry name" value="Thioredoxin_CS"/>
</dbReference>
<dbReference type="GO" id="GO:0016491">
    <property type="term" value="F:oxidoreductase activity"/>
    <property type="evidence" value="ECO:0007669"/>
    <property type="project" value="InterPro"/>
</dbReference>
<keyword evidence="3" id="KW-0413">Isomerase</keyword>
<name>A0A1M6BP48_9FLAO</name>
<evidence type="ECO:0000313" key="4">
    <source>
        <dbReference type="Proteomes" id="UP000184432"/>
    </source>
</evidence>
<dbReference type="AlphaFoldDB" id="A0A1M6BP48"/>
<dbReference type="Gene3D" id="3.40.30.10">
    <property type="entry name" value="Glutaredoxin"/>
    <property type="match status" value="1"/>
</dbReference>
<dbReference type="CDD" id="cd02966">
    <property type="entry name" value="TlpA_like_family"/>
    <property type="match status" value="1"/>
</dbReference>
<keyword evidence="1" id="KW-0676">Redox-active center</keyword>